<dbReference type="PANTHER" id="PTHR22770:SF47">
    <property type="entry name" value="E3 UBIQUITIN-PROTEIN LIGASE RNF216"/>
    <property type="match status" value="1"/>
</dbReference>
<dbReference type="HOGENOM" id="CLU_009961_3_1_1"/>
<evidence type="ECO:0000259" key="8">
    <source>
        <dbReference type="PROSITE" id="PS51873"/>
    </source>
</evidence>
<organism evidence="9 10">
    <name type="scientific">Trichophyton equinum (strain ATCC MYA-4606 / CBS 127.97)</name>
    <name type="common">Horse ringworm fungus</name>
    <dbReference type="NCBI Taxonomy" id="559882"/>
    <lineage>
        <taxon>Eukaryota</taxon>
        <taxon>Fungi</taxon>
        <taxon>Dikarya</taxon>
        <taxon>Ascomycota</taxon>
        <taxon>Pezizomycotina</taxon>
        <taxon>Eurotiomycetes</taxon>
        <taxon>Eurotiomycetidae</taxon>
        <taxon>Onygenales</taxon>
        <taxon>Arthrodermataceae</taxon>
        <taxon>Trichophyton</taxon>
    </lineage>
</organism>
<keyword evidence="4" id="KW-0677">Repeat</keyword>
<keyword evidence="3" id="KW-0479">Metal-binding</keyword>
<dbReference type="Gene3D" id="1.20.120.1750">
    <property type="match status" value="1"/>
</dbReference>
<comment type="pathway">
    <text evidence="1">Protein modification; protein ubiquitination.</text>
</comment>
<protein>
    <submittedName>
        <fullName evidence="9">RING finger protein</fullName>
    </submittedName>
</protein>
<dbReference type="AlphaFoldDB" id="F2PV46"/>
<keyword evidence="10" id="KW-1185">Reference proteome</keyword>
<evidence type="ECO:0000256" key="6">
    <source>
        <dbReference type="ARBA" id="ARBA00022786"/>
    </source>
</evidence>
<dbReference type="CDD" id="cd20339">
    <property type="entry name" value="BRcat_RBR_RNF216"/>
    <property type="match status" value="1"/>
</dbReference>
<dbReference type="VEuPathDB" id="FungiDB:TEQG_04772"/>
<gene>
    <name evidence="9" type="ORF">TEQG_04772</name>
</gene>
<evidence type="ECO:0000256" key="5">
    <source>
        <dbReference type="ARBA" id="ARBA00022771"/>
    </source>
</evidence>
<name>F2PV46_TRIEC</name>
<dbReference type="InterPro" id="IPR002867">
    <property type="entry name" value="IBR_dom"/>
</dbReference>
<evidence type="ECO:0000256" key="3">
    <source>
        <dbReference type="ARBA" id="ARBA00022723"/>
    </source>
</evidence>
<keyword evidence="7" id="KW-0862">Zinc</keyword>
<evidence type="ECO:0000256" key="7">
    <source>
        <dbReference type="ARBA" id="ARBA00022833"/>
    </source>
</evidence>
<dbReference type="InterPro" id="IPR051628">
    <property type="entry name" value="LUBAC_E3_Ligases"/>
</dbReference>
<dbReference type="eggNOG" id="KOG1812">
    <property type="taxonomic scope" value="Eukaryota"/>
</dbReference>
<keyword evidence="6" id="KW-0833">Ubl conjugation pathway</keyword>
<dbReference type="GO" id="GO:0016740">
    <property type="term" value="F:transferase activity"/>
    <property type="evidence" value="ECO:0007669"/>
    <property type="project" value="UniProtKB-KW"/>
</dbReference>
<reference evidence="10" key="1">
    <citation type="journal article" date="2012" name="MBio">
        <title>Comparative genome analysis of Trichophyton rubrum and related dermatophytes reveals candidate genes involved in infection.</title>
        <authorList>
            <person name="Martinez D.A."/>
            <person name="Oliver B.G."/>
            <person name="Graeser Y."/>
            <person name="Goldberg J.M."/>
            <person name="Li W."/>
            <person name="Martinez-Rossi N.M."/>
            <person name="Monod M."/>
            <person name="Shelest E."/>
            <person name="Barton R.C."/>
            <person name="Birch E."/>
            <person name="Brakhage A.A."/>
            <person name="Chen Z."/>
            <person name="Gurr S.J."/>
            <person name="Heiman D."/>
            <person name="Heitman J."/>
            <person name="Kosti I."/>
            <person name="Rossi A."/>
            <person name="Saif S."/>
            <person name="Samalova M."/>
            <person name="Saunders C.W."/>
            <person name="Shea T."/>
            <person name="Summerbell R.C."/>
            <person name="Xu J."/>
            <person name="Young S."/>
            <person name="Zeng Q."/>
            <person name="Birren B.W."/>
            <person name="Cuomo C.A."/>
            <person name="White T.C."/>
        </authorList>
    </citation>
    <scope>NUCLEOTIDE SEQUENCE [LARGE SCALE GENOMIC DNA]</scope>
    <source>
        <strain evidence="10">ATCC MYA-4606 / CBS 127.97</strain>
    </source>
</reference>
<evidence type="ECO:0000313" key="9">
    <source>
        <dbReference type="EMBL" id="EGE05764.1"/>
    </source>
</evidence>
<dbReference type="EMBL" id="DS995742">
    <property type="protein sequence ID" value="EGE05764.1"/>
    <property type="molecule type" value="Genomic_DNA"/>
</dbReference>
<dbReference type="SMART" id="SM00647">
    <property type="entry name" value="IBR"/>
    <property type="match status" value="2"/>
</dbReference>
<evidence type="ECO:0000313" key="10">
    <source>
        <dbReference type="Proteomes" id="UP000009169"/>
    </source>
</evidence>
<evidence type="ECO:0000256" key="2">
    <source>
        <dbReference type="ARBA" id="ARBA00022679"/>
    </source>
</evidence>
<evidence type="ECO:0000256" key="1">
    <source>
        <dbReference type="ARBA" id="ARBA00004906"/>
    </source>
</evidence>
<evidence type="ECO:0000256" key="4">
    <source>
        <dbReference type="ARBA" id="ARBA00022737"/>
    </source>
</evidence>
<dbReference type="Proteomes" id="UP000009169">
    <property type="component" value="Unassembled WGS sequence"/>
</dbReference>
<dbReference type="GO" id="GO:0008270">
    <property type="term" value="F:zinc ion binding"/>
    <property type="evidence" value="ECO:0007669"/>
    <property type="project" value="UniProtKB-KW"/>
</dbReference>
<dbReference type="SUPFAM" id="SSF57850">
    <property type="entry name" value="RING/U-box"/>
    <property type="match status" value="1"/>
</dbReference>
<feature type="domain" description="RING-type" evidence="8">
    <location>
        <begin position="299"/>
        <end position="518"/>
    </location>
</feature>
<dbReference type="Pfam" id="PF26200">
    <property type="entry name" value="Rcat_RNF216"/>
    <property type="match status" value="1"/>
</dbReference>
<dbReference type="CDD" id="cd16630">
    <property type="entry name" value="RING-HC_RBR_RNF216"/>
    <property type="match status" value="1"/>
</dbReference>
<accession>F2PV46</accession>
<dbReference type="OrthoDB" id="4171227at2759"/>
<sequence length="689" mass="79006">MSRTIIKPLQKLTLSLFKRDQSSNGFTKDKAKLQDPYFVDEYDLTGPGETSAGEDGDDDGMAFLESLLVLGEDDKRTSSQGLTAAGLANILTLFPDICPRYVTTIYQPMLARKPENFEGALIDAILKEASYTTVSDSRQKREDAVKNVPWGREDNLTRNNRYWKCCKALLKLDFPLIPTDYMKEHLKPTSDCLYNAYLRLYEVESAFETSDPKPYTRNTNVKREKLVVSFRKAIAKYPNRDIDLEIKDARAERKRRIGNNPHSKCLLQRLNVYVVAQTARKQTLEDEKRNLAYYTSIGGIIECHCCFSDTPLNRVVYCAAAEAHPFCWECMKSNAKAQVGMMRHIIHCMDVSGCDAGFSREELIKSVGGSLMNKLHDLQQLEEIQQADLPDLEECPFCEYKAIYPPVEDNCEFRCLKPGCMRISCRRCRGPSHIPITCAESRKEGNKHLRKQVEEAMSNAVIRICPNKKCRTPIIKEDGCNTLQCHKCSTVMCYACKLNISRVKDDHFATRQSCPVEDDPYFQERHERERLAARNEALQSIIKDNPELDEEALGVELIKSRTVRDGVPILYPEGTPNTSEMPRWAFGQRGDCKPQWPGWVTFQPESWPQLRVQLPAANEDTQLPINYEYQLIEKVGVLPELPEGGLERYRDPAPQWVSFYAYAPYPLPPDLPVRRFEREPDFRQNLPWF</sequence>
<proteinExistence type="predicted"/>
<dbReference type="InterPro" id="IPR047544">
    <property type="entry name" value="RING-HC_RBR_RNF216"/>
</dbReference>
<dbReference type="InterPro" id="IPR047545">
    <property type="entry name" value="BRcat_RBR_RNF216"/>
</dbReference>
<dbReference type="InterPro" id="IPR044066">
    <property type="entry name" value="TRIAD_supradom"/>
</dbReference>
<dbReference type="PROSITE" id="PS51873">
    <property type="entry name" value="TRIAD"/>
    <property type="match status" value="1"/>
</dbReference>
<keyword evidence="5" id="KW-0863">Zinc-finger</keyword>
<keyword evidence="2" id="KW-0808">Transferase</keyword>
<dbReference type="PANTHER" id="PTHR22770">
    <property type="entry name" value="UBIQUITIN CONJUGATING ENZYME 7 INTERACTING PROTEIN-RELATED"/>
    <property type="match status" value="1"/>
</dbReference>